<proteinExistence type="predicted"/>
<dbReference type="GO" id="GO:0016832">
    <property type="term" value="F:aldehyde-lyase activity"/>
    <property type="evidence" value="ECO:0007669"/>
    <property type="project" value="TreeGrafter"/>
</dbReference>
<name>A0A1B3ZHF4_9SPHN</name>
<dbReference type="PANTHER" id="PTHR22789:SF0">
    <property type="entry name" value="3-OXO-TETRONATE 4-PHOSPHATE DECARBOXYLASE-RELATED"/>
    <property type="match status" value="1"/>
</dbReference>
<evidence type="ECO:0000313" key="4">
    <source>
        <dbReference type="EMBL" id="AOH86859.1"/>
    </source>
</evidence>
<dbReference type="SUPFAM" id="SSF53639">
    <property type="entry name" value="AraD/HMP-PK domain-like"/>
    <property type="match status" value="1"/>
</dbReference>
<evidence type="ECO:0000256" key="2">
    <source>
        <dbReference type="ARBA" id="ARBA00023239"/>
    </source>
</evidence>
<evidence type="ECO:0000313" key="5">
    <source>
        <dbReference type="Proteomes" id="UP000094256"/>
    </source>
</evidence>
<dbReference type="GO" id="GO:0005829">
    <property type="term" value="C:cytosol"/>
    <property type="evidence" value="ECO:0007669"/>
    <property type="project" value="TreeGrafter"/>
</dbReference>
<dbReference type="Gene3D" id="3.40.225.10">
    <property type="entry name" value="Class II aldolase/adducin N-terminal domain"/>
    <property type="match status" value="1"/>
</dbReference>
<dbReference type="AlphaFoldDB" id="A0A1B3ZHF4"/>
<keyword evidence="2" id="KW-0456">Lyase</keyword>
<dbReference type="InterPro" id="IPR050197">
    <property type="entry name" value="Aldolase_class_II_sugar_metab"/>
</dbReference>
<dbReference type="InterPro" id="IPR001303">
    <property type="entry name" value="Aldolase_II/adducin_N"/>
</dbReference>
<organism evidence="4 5">
    <name type="scientific">Sphingomonas panacis</name>
    <dbReference type="NCBI Taxonomy" id="1560345"/>
    <lineage>
        <taxon>Bacteria</taxon>
        <taxon>Pseudomonadati</taxon>
        <taxon>Pseudomonadota</taxon>
        <taxon>Alphaproteobacteria</taxon>
        <taxon>Sphingomonadales</taxon>
        <taxon>Sphingomonadaceae</taxon>
        <taxon>Sphingomonas</taxon>
    </lineage>
</organism>
<dbReference type="RefSeq" id="WP_069207412.1">
    <property type="nucleotide sequence ID" value="NZ_CP014168.1"/>
</dbReference>
<dbReference type="PANTHER" id="PTHR22789">
    <property type="entry name" value="FUCULOSE PHOSPHATE ALDOLASE"/>
    <property type="match status" value="1"/>
</dbReference>
<dbReference type="EMBL" id="CP014168">
    <property type="protein sequence ID" value="AOH86859.1"/>
    <property type="molecule type" value="Genomic_DNA"/>
</dbReference>
<dbReference type="GO" id="GO:0019323">
    <property type="term" value="P:pentose catabolic process"/>
    <property type="evidence" value="ECO:0007669"/>
    <property type="project" value="TreeGrafter"/>
</dbReference>
<gene>
    <name evidence="4" type="ORF">AWL63_16090</name>
</gene>
<dbReference type="Proteomes" id="UP000094256">
    <property type="component" value="Chromosome"/>
</dbReference>
<dbReference type="KEGG" id="span:AWL63_16090"/>
<accession>A0A1B3ZHF4</accession>
<keyword evidence="5" id="KW-1185">Reference proteome</keyword>
<dbReference type="STRING" id="1560345.AWL63_16090"/>
<sequence length="241" mass="26371">MTDIDDAKNQLVVANRILAREGVTDAYGHVSIRSPIRPDRFLLSRSCSPALVGIDDILEFDLDGLVAGTDRRPPYVERFIHAAIYAARPEVSAVVHSHATDVLPYTVTSTPLRAVIHSAGVIGYELPCWDIRDRFDDTNMLVVDMAQGRDLAERLGANKVVLMRGHGFSAVAGSLVEAIRICVYLRVNAAVLEKALALGEVTYLSEGEIERIGGIDPGAPEVQRAWRYWATRAGCEDMLDG</sequence>
<evidence type="ECO:0000259" key="3">
    <source>
        <dbReference type="SMART" id="SM01007"/>
    </source>
</evidence>
<keyword evidence="1" id="KW-0479">Metal-binding</keyword>
<evidence type="ECO:0000256" key="1">
    <source>
        <dbReference type="ARBA" id="ARBA00022723"/>
    </source>
</evidence>
<dbReference type="OrthoDB" id="5291399at2"/>
<feature type="domain" description="Class II aldolase/adducin N-terminal" evidence="3">
    <location>
        <begin position="9"/>
        <end position="193"/>
    </location>
</feature>
<protein>
    <recommendedName>
        <fullName evidence="3">Class II aldolase/adducin N-terminal domain-containing protein</fullName>
    </recommendedName>
</protein>
<dbReference type="SMART" id="SM01007">
    <property type="entry name" value="Aldolase_II"/>
    <property type="match status" value="1"/>
</dbReference>
<dbReference type="GO" id="GO:0046872">
    <property type="term" value="F:metal ion binding"/>
    <property type="evidence" value="ECO:0007669"/>
    <property type="project" value="UniProtKB-KW"/>
</dbReference>
<dbReference type="InterPro" id="IPR036409">
    <property type="entry name" value="Aldolase_II/adducin_N_sf"/>
</dbReference>
<reference evidence="4 5" key="1">
    <citation type="submission" date="2016-01" db="EMBL/GenBank/DDBJ databases">
        <title>Complete genome and mega plasmid sequence of Sphingomonas panacis DCY99 elicits systemic resistance in rice to Xanthomonas oryzae.</title>
        <authorList>
            <person name="Kim Y.J."/>
            <person name="Yang D.C."/>
            <person name="Sing P."/>
        </authorList>
    </citation>
    <scope>NUCLEOTIDE SEQUENCE [LARGE SCALE GENOMIC DNA]</scope>
    <source>
        <strain evidence="4 5">DCY99</strain>
    </source>
</reference>
<dbReference type="Pfam" id="PF00596">
    <property type="entry name" value="Aldolase_II"/>
    <property type="match status" value="1"/>
</dbReference>